<dbReference type="Gene3D" id="3.60.21.10">
    <property type="match status" value="1"/>
</dbReference>
<dbReference type="InterPro" id="IPR004843">
    <property type="entry name" value="Calcineurin-like_PHP"/>
</dbReference>
<evidence type="ECO:0000259" key="4">
    <source>
        <dbReference type="PROSITE" id="PS00125"/>
    </source>
</evidence>
<keyword evidence="3" id="KW-0464">Manganese</keyword>
<evidence type="ECO:0000256" key="1">
    <source>
        <dbReference type="ARBA" id="ARBA00001936"/>
    </source>
</evidence>
<evidence type="ECO:0000313" key="5">
    <source>
        <dbReference type="EMBL" id="HDN85238.1"/>
    </source>
</evidence>
<dbReference type="PROSITE" id="PS00125">
    <property type="entry name" value="SER_THR_PHOSPHATASE"/>
    <property type="match status" value="1"/>
</dbReference>
<dbReference type="PANTHER" id="PTHR45668">
    <property type="entry name" value="SERINE/THREONINE-PROTEIN PHOSPHATASE 5-RELATED"/>
    <property type="match status" value="1"/>
</dbReference>
<dbReference type="CDD" id="cd00144">
    <property type="entry name" value="MPP_PPP_family"/>
    <property type="match status" value="1"/>
</dbReference>
<accession>A0A7V0N1S4</accession>
<reference evidence="5" key="1">
    <citation type="journal article" date="2020" name="mSystems">
        <title>Genome- and Community-Level Interaction Insights into Carbon Utilization and Element Cycling Functions of Hydrothermarchaeota in Hydrothermal Sediment.</title>
        <authorList>
            <person name="Zhou Z."/>
            <person name="Liu Y."/>
            <person name="Xu W."/>
            <person name="Pan J."/>
            <person name="Luo Z.H."/>
            <person name="Li M."/>
        </authorList>
    </citation>
    <scope>NUCLEOTIDE SEQUENCE [LARGE SCALE GENOMIC DNA]</scope>
    <source>
        <strain evidence="5">HyVt-219</strain>
    </source>
</reference>
<protein>
    <submittedName>
        <fullName evidence="5">Serine/threonine protein phosphatase</fullName>
    </submittedName>
</protein>
<organism evidence="5">
    <name type="scientific">Aerophobetes bacterium</name>
    <dbReference type="NCBI Taxonomy" id="2030807"/>
    <lineage>
        <taxon>Bacteria</taxon>
        <taxon>Candidatus Aerophobota</taxon>
    </lineage>
</organism>
<dbReference type="PANTHER" id="PTHR45668:SF9">
    <property type="entry name" value="SERINE_THREONINE-PROTEIN PHOSPHATASE 7"/>
    <property type="match status" value="1"/>
</dbReference>
<comment type="caution">
    <text evidence="5">The sequence shown here is derived from an EMBL/GenBank/DDBJ whole genome shotgun (WGS) entry which is preliminary data.</text>
</comment>
<feature type="domain" description="Serine/threonine specific protein phosphatases" evidence="4">
    <location>
        <begin position="30"/>
        <end position="35"/>
    </location>
</feature>
<keyword evidence="2" id="KW-0479">Metal-binding</keyword>
<dbReference type="EMBL" id="DRBC01000349">
    <property type="protein sequence ID" value="HDN85238.1"/>
    <property type="molecule type" value="Genomic_DNA"/>
</dbReference>
<evidence type="ECO:0000256" key="2">
    <source>
        <dbReference type="ARBA" id="ARBA00022723"/>
    </source>
</evidence>
<evidence type="ECO:0000256" key="3">
    <source>
        <dbReference type="ARBA" id="ARBA00023211"/>
    </source>
</evidence>
<dbReference type="GO" id="GO:0016787">
    <property type="term" value="F:hydrolase activity"/>
    <property type="evidence" value="ECO:0007669"/>
    <property type="project" value="InterPro"/>
</dbReference>
<dbReference type="InterPro" id="IPR029052">
    <property type="entry name" value="Metallo-depent_PP-like"/>
</dbReference>
<dbReference type="SMART" id="SM00156">
    <property type="entry name" value="PP2Ac"/>
    <property type="match status" value="1"/>
</dbReference>
<dbReference type="SUPFAM" id="SSF56300">
    <property type="entry name" value="Metallo-dependent phosphatases"/>
    <property type="match status" value="1"/>
</dbReference>
<proteinExistence type="predicted"/>
<feature type="non-terminal residue" evidence="5">
    <location>
        <position position="1"/>
    </location>
</feature>
<sequence length="213" mass="24201">DYGDRGEQTVDVYWVILKLKLTFPENVVLLRGNHEGPEDLGVHPFDLPYFLNSRYGKNWREIFSFFPTLFNSLHHALTVKGKYLMLHGGVPKEINSIEDIAMAHQTHPATDYLTQILWNDPGDGKGCYPSPRGAGIIFGEDISKKVLEKLKVKTLIRSHEPCEGVLPTHRGRVLTLFSRKGYPYYNSRAAYLEIDLSAPAKDAYQLAKEAHLF</sequence>
<gene>
    <name evidence="5" type="ORF">ENG47_05755</name>
</gene>
<dbReference type="AlphaFoldDB" id="A0A7V0N1S4"/>
<comment type="cofactor">
    <cofactor evidence="1">
        <name>Mn(2+)</name>
        <dbReference type="ChEBI" id="CHEBI:29035"/>
    </cofactor>
</comment>
<dbReference type="InterPro" id="IPR006186">
    <property type="entry name" value="Ser/Thr-sp_prot-phosphatase"/>
</dbReference>
<dbReference type="Pfam" id="PF00149">
    <property type="entry name" value="Metallophos"/>
    <property type="match status" value="1"/>
</dbReference>
<dbReference type="GO" id="GO:0046872">
    <property type="term" value="F:metal ion binding"/>
    <property type="evidence" value="ECO:0007669"/>
    <property type="project" value="UniProtKB-KW"/>
</dbReference>
<dbReference type="Proteomes" id="UP000885660">
    <property type="component" value="Unassembled WGS sequence"/>
</dbReference>
<name>A0A7V0N1S4_UNCAE</name>
<dbReference type="InterPro" id="IPR051134">
    <property type="entry name" value="PPP_phosphatase"/>
</dbReference>